<name>A0ABW1S090_9LACO</name>
<feature type="domain" description="YdhG-like" evidence="1">
    <location>
        <begin position="24"/>
        <end position="117"/>
    </location>
</feature>
<evidence type="ECO:0000259" key="1">
    <source>
        <dbReference type="Pfam" id="PF08818"/>
    </source>
</evidence>
<evidence type="ECO:0000313" key="2">
    <source>
        <dbReference type="EMBL" id="MFC6181236.1"/>
    </source>
</evidence>
<comment type="caution">
    <text evidence="2">The sequence shown here is derived from an EMBL/GenBank/DDBJ whole genome shotgun (WGS) entry which is preliminary data.</text>
</comment>
<dbReference type="Pfam" id="PF08818">
    <property type="entry name" value="DUF1801"/>
    <property type="match status" value="1"/>
</dbReference>
<dbReference type="Gene3D" id="3.90.1150.200">
    <property type="match status" value="1"/>
</dbReference>
<dbReference type="RefSeq" id="WP_137629233.1">
    <property type="nucleotide sequence ID" value="NZ_BJDJ01000019.1"/>
</dbReference>
<protein>
    <submittedName>
        <fullName evidence="2">Iron chaperone</fullName>
    </submittedName>
</protein>
<gene>
    <name evidence="2" type="ORF">ACFP5Y_08395</name>
</gene>
<reference evidence="3" key="1">
    <citation type="journal article" date="2019" name="Int. J. Syst. Evol. Microbiol.">
        <title>The Global Catalogue of Microorganisms (GCM) 10K type strain sequencing project: providing services to taxonomists for standard genome sequencing and annotation.</title>
        <authorList>
            <consortium name="The Broad Institute Genomics Platform"/>
            <consortium name="The Broad Institute Genome Sequencing Center for Infectious Disease"/>
            <person name="Wu L."/>
            <person name="Ma J."/>
        </authorList>
    </citation>
    <scope>NUCLEOTIDE SEQUENCE [LARGE SCALE GENOMIC DNA]</scope>
    <source>
        <strain evidence="3">CCM 8933</strain>
    </source>
</reference>
<proteinExistence type="predicted"/>
<dbReference type="SUPFAM" id="SSF159888">
    <property type="entry name" value="YdhG-like"/>
    <property type="match status" value="1"/>
</dbReference>
<keyword evidence="3" id="KW-1185">Reference proteome</keyword>
<dbReference type="EMBL" id="JBHSSC010000035">
    <property type="protein sequence ID" value="MFC6181236.1"/>
    <property type="molecule type" value="Genomic_DNA"/>
</dbReference>
<evidence type="ECO:0000313" key="3">
    <source>
        <dbReference type="Proteomes" id="UP001596282"/>
    </source>
</evidence>
<sequence length="134" mass="15496">MTTTLSPDLAPFADFVAAIDDPDHRDRLITVLNWVHTTFPTLTPRFAWNQPMFTEHGTFIVGFSVAKPHFNVALEFVTLEHFRETITQSGDHCTKMLWQIKFTQPVNYDLLAQTIHYNLTTKATITSFWRPKDL</sequence>
<organism evidence="2 3">
    <name type="scientific">Lactiplantibacillus daowaiensis</name>
    <dbReference type="NCBI Taxonomy" id="2559918"/>
    <lineage>
        <taxon>Bacteria</taxon>
        <taxon>Bacillati</taxon>
        <taxon>Bacillota</taxon>
        <taxon>Bacilli</taxon>
        <taxon>Lactobacillales</taxon>
        <taxon>Lactobacillaceae</taxon>
        <taxon>Lactiplantibacillus</taxon>
    </lineage>
</organism>
<accession>A0ABW1S090</accession>
<dbReference type="InterPro" id="IPR014922">
    <property type="entry name" value="YdhG-like"/>
</dbReference>
<dbReference type="Proteomes" id="UP001596282">
    <property type="component" value="Unassembled WGS sequence"/>
</dbReference>